<keyword evidence="4 6" id="KW-0067">ATP-binding</keyword>
<dbReference type="InterPro" id="IPR012795">
    <property type="entry name" value="tRNA_Ile_lys_synt_N"/>
</dbReference>
<evidence type="ECO:0000259" key="7">
    <source>
        <dbReference type="Pfam" id="PF01171"/>
    </source>
</evidence>
<reference evidence="8 9" key="1">
    <citation type="submission" date="2021-04" db="EMBL/GenBank/DDBJ databases">
        <title>Whole genome sequence of Jiella sp. KSK16Y-1.</title>
        <authorList>
            <person name="Tuo L."/>
        </authorList>
    </citation>
    <scope>NUCLEOTIDE SEQUENCE [LARGE SCALE GENOMIC DNA]</scope>
    <source>
        <strain evidence="8 9">KSK16Y-1</strain>
    </source>
</reference>
<gene>
    <name evidence="6 8" type="primary">tilS</name>
    <name evidence="8" type="ORF">J6595_01230</name>
</gene>
<keyword evidence="6" id="KW-0963">Cytoplasm</keyword>
<dbReference type="InterPro" id="IPR014729">
    <property type="entry name" value="Rossmann-like_a/b/a_fold"/>
</dbReference>
<dbReference type="NCBIfam" id="TIGR02432">
    <property type="entry name" value="lysidine_TilS_N"/>
    <property type="match status" value="1"/>
</dbReference>
<evidence type="ECO:0000256" key="1">
    <source>
        <dbReference type="ARBA" id="ARBA00022598"/>
    </source>
</evidence>
<dbReference type="CDD" id="cd01992">
    <property type="entry name" value="TilS_N"/>
    <property type="match status" value="1"/>
</dbReference>
<dbReference type="PANTHER" id="PTHR43033:SF1">
    <property type="entry name" value="TRNA(ILE)-LYSIDINE SYNTHASE-RELATED"/>
    <property type="match status" value="1"/>
</dbReference>
<name>A0ABS4BCF1_9HYPH</name>
<comment type="domain">
    <text evidence="6">The N-terminal region contains the highly conserved SGGXDS motif, predicted to be a P-loop motif involved in ATP binding.</text>
</comment>
<keyword evidence="2 6" id="KW-0819">tRNA processing</keyword>
<evidence type="ECO:0000256" key="3">
    <source>
        <dbReference type="ARBA" id="ARBA00022741"/>
    </source>
</evidence>
<dbReference type="Proteomes" id="UP000678276">
    <property type="component" value="Unassembled WGS sequence"/>
</dbReference>
<keyword evidence="1 6" id="KW-0436">Ligase</keyword>
<feature type="domain" description="tRNA(Ile)-lysidine/2-thiocytidine synthase N-terminal" evidence="7">
    <location>
        <begin position="29"/>
        <end position="210"/>
    </location>
</feature>
<dbReference type="PANTHER" id="PTHR43033">
    <property type="entry name" value="TRNA(ILE)-LYSIDINE SYNTHASE-RELATED"/>
    <property type="match status" value="1"/>
</dbReference>
<feature type="binding site" evidence="6">
    <location>
        <begin position="34"/>
        <end position="39"/>
    </location>
    <ligand>
        <name>ATP</name>
        <dbReference type="ChEBI" id="CHEBI:30616"/>
    </ligand>
</feature>
<evidence type="ECO:0000313" key="8">
    <source>
        <dbReference type="EMBL" id="MBP0614212.1"/>
    </source>
</evidence>
<comment type="similarity">
    <text evidence="6">Belongs to the tRNA(Ile)-lysidine synthase family.</text>
</comment>
<keyword evidence="9" id="KW-1185">Reference proteome</keyword>
<accession>A0ABS4BCF1</accession>
<dbReference type="Gene3D" id="3.40.50.620">
    <property type="entry name" value="HUPs"/>
    <property type="match status" value="1"/>
</dbReference>
<dbReference type="SUPFAM" id="SSF52402">
    <property type="entry name" value="Adenine nucleotide alpha hydrolases-like"/>
    <property type="match status" value="1"/>
</dbReference>
<evidence type="ECO:0000256" key="5">
    <source>
        <dbReference type="ARBA" id="ARBA00048539"/>
    </source>
</evidence>
<proteinExistence type="inferred from homology"/>
<comment type="function">
    <text evidence="6">Ligates lysine onto the cytidine present at position 34 of the AUA codon-specific tRNA(Ile) that contains the anticodon CAU, in an ATP-dependent manner. Cytidine is converted to lysidine, thus changing the amino acid specificity of the tRNA from methionine to isoleucine.</text>
</comment>
<evidence type="ECO:0000256" key="6">
    <source>
        <dbReference type="HAMAP-Rule" id="MF_01161"/>
    </source>
</evidence>
<comment type="catalytic activity">
    <reaction evidence="5 6">
        <text>cytidine(34) in tRNA(Ile2) + L-lysine + ATP = lysidine(34) in tRNA(Ile2) + AMP + diphosphate + H(+)</text>
        <dbReference type="Rhea" id="RHEA:43744"/>
        <dbReference type="Rhea" id="RHEA-COMP:10625"/>
        <dbReference type="Rhea" id="RHEA-COMP:10670"/>
        <dbReference type="ChEBI" id="CHEBI:15378"/>
        <dbReference type="ChEBI" id="CHEBI:30616"/>
        <dbReference type="ChEBI" id="CHEBI:32551"/>
        <dbReference type="ChEBI" id="CHEBI:33019"/>
        <dbReference type="ChEBI" id="CHEBI:82748"/>
        <dbReference type="ChEBI" id="CHEBI:83665"/>
        <dbReference type="ChEBI" id="CHEBI:456215"/>
        <dbReference type="EC" id="6.3.4.19"/>
    </reaction>
</comment>
<dbReference type="GO" id="GO:0032267">
    <property type="term" value="F:tRNA(Ile)-lysidine synthase activity"/>
    <property type="evidence" value="ECO:0007669"/>
    <property type="project" value="UniProtKB-EC"/>
</dbReference>
<dbReference type="EC" id="6.3.4.19" evidence="6"/>
<organism evidence="8 9">
    <name type="scientific">Jiella mangrovi</name>
    <dbReference type="NCBI Taxonomy" id="2821407"/>
    <lineage>
        <taxon>Bacteria</taxon>
        <taxon>Pseudomonadati</taxon>
        <taxon>Pseudomonadota</taxon>
        <taxon>Alphaproteobacteria</taxon>
        <taxon>Hyphomicrobiales</taxon>
        <taxon>Aurantimonadaceae</taxon>
        <taxon>Jiella</taxon>
    </lineage>
</organism>
<dbReference type="HAMAP" id="MF_01161">
    <property type="entry name" value="tRNA_Ile_lys_synt"/>
    <property type="match status" value="1"/>
</dbReference>
<comment type="caution">
    <text evidence="8">The sequence shown here is derived from an EMBL/GenBank/DDBJ whole genome shotgun (WGS) entry which is preliminary data.</text>
</comment>
<dbReference type="InterPro" id="IPR012094">
    <property type="entry name" value="tRNA_Ile_lys_synt"/>
</dbReference>
<dbReference type="EMBL" id="JAGJCF010000001">
    <property type="protein sequence ID" value="MBP0614212.1"/>
    <property type="molecule type" value="Genomic_DNA"/>
</dbReference>
<sequence length="461" mass="49439">MPPGDLSLSNAFANCVEAAMRRIGPCRGVLLAVSGGPDSLALLLAASASRQSPGMGGIEIRVATVDHRLRPQSAREAEFVAAIAARHGLSHETLVWNGWDGQGNLSAHARDARYEFLLGHARAHDLGLVLVAHHRDDDIETHVMRRERGADILASAGMRKLRWLGPDVLLGRPFLDFPREDLAMAVAAEGVTAVDDPSNRDPRYDRARIRLSLARAGGSCSRSGIRLRRCKRARQAAERGFADFLSDIERSGRLRFAPDGSIAFETSVLAGLSDRCAAHLVSRAVTAASGNSAPPSVSAARKVVVWLRSSFRARKNDGERAVRSIGGALVEHRDGEVVFFREAGRNGIAGLALLEARRLREGFSPRMQWPTVFDGRFVVDVARWREVPGARLVALGALGLGGRRQLCLPVLVDAAGAPIAAPASVAGRLGPSVAALDLWPLALHSFSRDLPLPRSLTASSP</sequence>
<keyword evidence="3 6" id="KW-0547">Nucleotide-binding</keyword>
<comment type="subcellular location">
    <subcellularLocation>
        <location evidence="6">Cytoplasm</location>
    </subcellularLocation>
</comment>
<evidence type="ECO:0000256" key="4">
    <source>
        <dbReference type="ARBA" id="ARBA00022840"/>
    </source>
</evidence>
<dbReference type="InterPro" id="IPR011063">
    <property type="entry name" value="TilS/TtcA_N"/>
</dbReference>
<dbReference type="Pfam" id="PF01171">
    <property type="entry name" value="ATP_bind_3"/>
    <property type="match status" value="1"/>
</dbReference>
<evidence type="ECO:0000313" key="9">
    <source>
        <dbReference type="Proteomes" id="UP000678276"/>
    </source>
</evidence>
<protein>
    <recommendedName>
        <fullName evidence="6">tRNA(Ile)-lysidine synthase</fullName>
        <ecNumber evidence="6">6.3.4.19</ecNumber>
    </recommendedName>
    <alternativeName>
        <fullName evidence="6">tRNA(Ile)-2-lysyl-cytidine synthase</fullName>
    </alternativeName>
    <alternativeName>
        <fullName evidence="6">tRNA(Ile)-lysidine synthetase</fullName>
    </alternativeName>
</protein>
<evidence type="ECO:0000256" key="2">
    <source>
        <dbReference type="ARBA" id="ARBA00022694"/>
    </source>
</evidence>
<dbReference type="RefSeq" id="WP_209592634.1">
    <property type="nucleotide sequence ID" value="NZ_JAGJCF010000001.1"/>
</dbReference>